<gene>
    <name evidence="1" type="ORF">SAMN05661030_3962</name>
</gene>
<dbReference type="Proteomes" id="UP000199022">
    <property type="component" value="Unassembled WGS sequence"/>
</dbReference>
<evidence type="ECO:0000313" key="1">
    <source>
        <dbReference type="EMBL" id="SFD67085.1"/>
    </source>
</evidence>
<reference evidence="2" key="1">
    <citation type="submission" date="2016-10" db="EMBL/GenBank/DDBJ databases">
        <authorList>
            <person name="Varghese N."/>
            <person name="Submissions S."/>
        </authorList>
    </citation>
    <scope>NUCLEOTIDE SEQUENCE [LARGE SCALE GENOMIC DNA]</scope>
    <source>
        <strain evidence="2">DSM 45962</strain>
    </source>
</reference>
<dbReference type="EMBL" id="FOMD01000005">
    <property type="protein sequence ID" value="SFD67085.1"/>
    <property type="molecule type" value="Genomic_DNA"/>
</dbReference>
<name>A0A1I1U8Y1_9ACTN</name>
<dbReference type="AlphaFoldDB" id="A0A1I1U8Y1"/>
<protein>
    <submittedName>
        <fullName evidence="1">Uncharacterized protein</fullName>
    </submittedName>
</protein>
<proteinExistence type="predicted"/>
<sequence>MGYADDPVEYERQLRAKLSPERIRATLAFSGLYQLTHELMKQTVLEDVKAFFGYVSVGDGTWWTGVQGQADYQRSVLDLAPKNRFTASLLWLQAMGALTGDQVTRLDQIAAHRHDLTHELQKYLVDVDHEPDVELFTDALTILTAIHRFWIEVERDTGAFEDHGDIDIDDVVPLSLMFLQTCIDAYLDGHAKAE</sequence>
<keyword evidence="2" id="KW-1185">Reference proteome</keyword>
<accession>A0A1I1U8Y1</accession>
<evidence type="ECO:0000313" key="2">
    <source>
        <dbReference type="Proteomes" id="UP000199022"/>
    </source>
</evidence>
<organism evidence="1 2">
    <name type="scientific">Klenkia taihuensis</name>
    <dbReference type="NCBI Taxonomy" id="1225127"/>
    <lineage>
        <taxon>Bacteria</taxon>
        <taxon>Bacillati</taxon>
        <taxon>Actinomycetota</taxon>
        <taxon>Actinomycetes</taxon>
        <taxon>Geodermatophilales</taxon>
        <taxon>Geodermatophilaceae</taxon>
        <taxon>Klenkia</taxon>
    </lineage>
</organism>